<keyword evidence="13" id="KW-1185">Reference proteome</keyword>
<keyword evidence="6" id="KW-0812">Transmembrane</keyword>
<evidence type="ECO:0000313" key="13">
    <source>
        <dbReference type="Proteomes" id="UP001379945"/>
    </source>
</evidence>
<name>A0ABU9BZ45_9BURK</name>
<dbReference type="Gene3D" id="3.30.420.380">
    <property type="match status" value="1"/>
</dbReference>
<feature type="domain" description="GspL periplasmic" evidence="11">
    <location>
        <begin position="269"/>
        <end position="399"/>
    </location>
</feature>
<comment type="subcellular location">
    <subcellularLocation>
        <location evidence="1">Cell inner membrane</location>
        <topology evidence="1">Single-pass membrane protein</topology>
    </subcellularLocation>
</comment>
<evidence type="ECO:0000256" key="4">
    <source>
        <dbReference type="ARBA" id="ARBA00022475"/>
    </source>
</evidence>
<dbReference type="InterPro" id="IPR007812">
    <property type="entry name" value="T2SS_protein-GspL"/>
</dbReference>
<keyword evidence="7" id="KW-0653">Protein transport</keyword>
<dbReference type="RefSeq" id="WP_341397034.1">
    <property type="nucleotide sequence ID" value="NZ_JBBUTI010000001.1"/>
</dbReference>
<evidence type="ECO:0000313" key="12">
    <source>
        <dbReference type="EMBL" id="MEK8044875.1"/>
    </source>
</evidence>
<evidence type="ECO:0000256" key="1">
    <source>
        <dbReference type="ARBA" id="ARBA00004377"/>
    </source>
</evidence>
<evidence type="ECO:0000256" key="7">
    <source>
        <dbReference type="ARBA" id="ARBA00022927"/>
    </source>
</evidence>
<evidence type="ECO:0000256" key="8">
    <source>
        <dbReference type="ARBA" id="ARBA00022989"/>
    </source>
</evidence>
<proteinExistence type="inferred from homology"/>
<gene>
    <name evidence="12" type="primary">gspL</name>
    <name evidence="12" type="ORF">AACH00_00785</name>
</gene>
<sequence>MSTLIVQLPAQPRLAAVHADTPAARPTPEYDWVLSTDAATSAGQAHGRCGVAQLPRAQSLVAVLPADDAGWHLITAPKAPAARLRMALAGMLEEQLLEDEQDVHLAASPSLKAGEPAWVASVGKAWLKAQLEALEATGLTVDRVVPAWAPTGAPAAHVYREATVEGDAGLRLAWRDDAGAVVLPLHSDAARALLTQPGTDTPSTWTASPDAAEAASQVAGHAVAARSNADSLLAATQTDWNLRQFDLAPQHRGSRALRDNARRFWNDTAWRPVRLGLAVLLGVQLIGANVWAWQQRQAVTERKLAVTALLQTTFPQVRAVIDAPVQMQKELDLLRTLAGKPGDTDLEPLLYAAEAAWPPSRGPADALKYEPGRLTLNSTGWSPAEVEGLRERLRALGLSLDTEPGKFTLYKGKAQP</sequence>
<accession>A0ABU9BZ45</accession>
<evidence type="ECO:0000256" key="9">
    <source>
        <dbReference type="ARBA" id="ARBA00023136"/>
    </source>
</evidence>
<comment type="similarity">
    <text evidence="2">Belongs to the GSP L family.</text>
</comment>
<dbReference type="InterPro" id="IPR025691">
    <property type="entry name" value="GspL_pp_dom"/>
</dbReference>
<dbReference type="InterPro" id="IPR043129">
    <property type="entry name" value="ATPase_NBD"/>
</dbReference>
<evidence type="ECO:0000256" key="2">
    <source>
        <dbReference type="ARBA" id="ARBA00005318"/>
    </source>
</evidence>
<evidence type="ECO:0000256" key="6">
    <source>
        <dbReference type="ARBA" id="ARBA00022692"/>
    </source>
</evidence>
<dbReference type="InterPro" id="IPR024230">
    <property type="entry name" value="GspL_cyto_dom"/>
</dbReference>
<comment type="caution">
    <text evidence="12">The sequence shown here is derived from an EMBL/GenBank/DDBJ whole genome shotgun (WGS) entry which is preliminary data.</text>
</comment>
<dbReference type="NCBIfam" id="TIGR01709">
    <property type="entry name" value="typeII_sec_gspL"/>
    <property type="match status" value="1"/>
</dbReference>
<feature type="domain" description="GspL cytoplasmic actin-ATPase-like" evidence="10">
    <location>
        <begin position="48"/>
        <end position="146"/>
    </location>
</feature>
<protein>
    <submittedName>
        <fullName evidence="12">Type II secretion system protein GspL</fullName>
    </submittedName>
</protein>
<keyword evidence="4" id="KW-1003">Cell membrane</keyword>
<evidence type="ECO:0000256" key="3">
    <source>
        <dbReference type="ARBA" id="ARBA00022448"/>
    </source>
</evidence>
<evidence type="ECO:0000256" key="5">
    <source>
        <dbReference type="ARBA" id="ARBA00022519"/>
    </source>
</evidence>
<organism evidence="12 13">
    <name type="scientific">Ideonella margarita</name>
    <dbReference type="NCBI Taxonomy" id="2984191"/>
    <lineage>
        <taxon>Bacteria</taxon>
        <taxon>Pseudomonadati</taxon>
        <taxon>Pseudomonadota</taxon>
        <taxon>Betaproteobacteria</taxon>
        <taxon>Burkholderiales</taxon>
        <taxon>Sphaerotilaceae</taxon>
        <taxon>Ideonella</taxon>
    </lineage>
</organism>
<keyword evidence="8" id="KW-1133">Transmembrane helix</keyword>
<keyword evidence="5" id="KW-0997">Cell inner membrane</keyword>
<dbReference type="Pfam" id="PF05134">
    <property type="entry name" value="T2SSL"/>
    <property type="match status" value="1"/>
</dbReference>
<evidence type="ECO:0000259" key="11">
    <source>
        <dbReference type="Pfam" id="PF12693"/>
    </source>
</evidence>
<keyword evidence="3" id="KW-0813">Transport</keyword>
<dbReference type="Proteomes" id="UP001379945">
    <property type="component" value="Unassembled WGS sequence"/>
</dbReference>
<reference evidence="12 13" key="1">
    <citation type="submission" date="2024-04" db="EMBL/GenBank/DDBJ databases">
        <title>Novel species of the genus Ideonella isolated from streams.</title>
        <authorList>
            <person name="Lu H."/>
        </authorList>
    </citation>
    <scope>NUCLEOTIDE SEQUENCE [LARGE SCALE GENOMIC DNA]</scope>
    <source>
        <strain evidence="12 13">LYT19W</strain>
    </source>
</reference>
<keyword evidence="9" id="KW-0472">Membrane</keyword>
<dbReference type="Pfam" id="PF12693">
    <property type="entry name" value="GspL_C"/>
    <property type="match status" value="1"/>
</dbReference>
<evidence type="ECO:0000259" key="10">
    <source>
        <dbReference type="Pfam" id="PF05134"/>
    </source>
</evidence>
<dbReference type="EMBL" id="JBBUTI010000001">
    <property type="protein sequence ID" value="MEK8044875.1"/>
    <property type="molecule type" value="Genomic_DNA"/>
</dbReference>
<dbReference type="SUPFAM" id="SSF53067">
    <property type="entry name" value="Actin-like ATPase domain"/>
    <property type="match status" value="1"/>
</dbReference>